<dbReference type="Proteomes" id="UP001445335">
    <property type="component" value="Unassembled WGS sequence"/>
</dbReference>
<comment type="caution">
    <text evidence="1">The sequence shown here is derived from an EMBL/GenBank/DDBJ whole genome shotgun (WGS) entry which is preliminary data.</text>
</comment>
<sequence length="249" mass="25497">MISRVCHHRPALERRLWHDQRERALACGPMHVWRGFGGEEADVAVFRFTLGIPGFDDAQIPRVVGAVGAALLAANHVCAAGKPSPAQSRAEALGAVLAAVACVTPALEARLREAVPGRGRAAGGTAGGTPAAQLFALAPGLPQDAKQELAWASYALLRNTNASALLLVYGGRAWLARGAVGAAAAGVADGSAALAALGQAVEFAAQHSPELRGGGLLMLAADRPRALSARERMWAAAVAAKLATVDLSD</sequence>
<keyword evidence="2" id="KW-1185">Reference proteome</keyword>
<organism evidence="1 2">
    <name type="scientific">Elliptochloris bilobata</name>
    <dbReference type="NCBI Taxonomy" id="381761"/>
    <lineage>
        <taxon>Eukaryota</taxon>
        <taxon>Viridiplantae</taxon>
        <taxon>Chlorophyta</taxon>
        <taxon>core chlorophytes</taxon>
        <taxon>Trebouxiophyceae</taxon>
        <taxon>Trebouxiophyceae incertae sedis</taxon>
        <taxon>Elliptochloris clade</taxon>
        <taxon>Elliptochloris</taxon>
    </lineage>
</organism>
<proteinExistence type="predicted"/>
<accession>A0AAW1QM46</accession>
<evidence type="ECO:0000313" key="2">
    <source>
        <dbReference type="Proteomes" id="UP001445335"/>
    </source>
</evidence>
<dbReference type="InterPro" id="IPR044970">
    <property type="entry name" value="CCB2"/>
</dbReference>
<name>A0AAW1QM46_9CHLO</name>
<dbReference type="EMBL" id="JALJOU010000091">
    <property type="protein sequence ID" value="KAK9822186.1"/>
    <property type="molecule type" value="Genomic_DNA"/>
</dbReference>
<dbReference type="AlphaFoldDB" id="A0AAW1QM46"/>
<dbReference type="PANTHER" id="PTHR36403">
    <property type="entry name" value="PROTEIN COFACTOR ASSEMBLY OF COMPLEX C SUBUNIT B CCB2, CHLOROPLASTIC"/>
    <property type="match status" value="1"/>
</dbReference>
<gene>
    <name evidence="1" type="ORF">WJX81_008371</name>
</gene>
<protein>
    <submittedName>
        <fullName evidence="1">Uncharacterized protein</fullName>
    </submittedName>
</protein>
<dbReference type="GO" id="GO:0010190">
    <property type="term" value="P:cytochrome b6f complex assembly"/>
    <property type="evidence" value="ECO:0007669"/>
    <property type="project" value="InterPro"/>
</dbReference>
<dbReference type="InterPro" id="IPR021325">
    <property type="entry name" value="CCB2/CCB4"/>
</dbReference>
<reference evidence="1 2" key="1">
    <citation type="journal article" date="2024" name="Nat. Commun.">
        <title>Phylogenomics reveals the evolutionary origins of lichenization in chlorophyte algae.</title>
        <authorList>
            <person name="Puginier C."/>
            <person name="Libourel C."/>
            <person name="Otte J."/>
            <person name="Skaloud P."/>
            <person name="Haon M."/>
            <person name="Grisel S."/>
            <person name="Petersen M."/>
            <person name="Berrin J.G."/>
            <person name="Delaux P.M."/>
            <person name="Dal Grande F."/>
            <person name="Keller J."/>
        </authorList>
    </citation>
    <scope>NUCLEOTIDE SEQUENCE [LARGE SCALE GENOMIC DNA]</scope>
    <source>
        <strain evidence="1 2">SAG 245.80</strain>
    </source>
</reference>
<evidence type="ECO:0000313" key="1">
    <source>
        <dbReference type="EMBL" id="KAK9822186.1"/>
    </source>
</evidence>
<dbReference type="PANTHER" id="PTHR36403:SF1">
    <property type="entry name" value="PROTEIN COFACTOR ASSEMBLY OF COMPLEX C SUBUNIT B CCB2, CHLOROPLASTIC"/>
    <property type="match status" value="1"/>
</dbReference>
<dbReference type="Pfam" id="PF11152">
    <property type="entry name" value="CCB2_CCB4"/>
    <property type="match status" value="1"/>
</dbReference>